<reference evidence="2" key="2">
    <citation type="submission" date="2019-07" db="EMBL/GenBank/DDBJ databases">
        <authorList>
            <person name="Seetharam A."/>
            <person name="Woodhouse M."/>
            <person name="Cannon E."/>
        </authorList>
    </citation>
    <scope>NUCLEOTIDE SEQUENCE [LARGE SCALE GENOMIC DNA]</scope>
    <source>
        <strain evidence="2">cv. B73</strain>
    </source>
</reference>
<accession>A0A804R373</accession>
<dbReference type="EnsemblPlants" id="Zm00001eb374590_T001">
    <property type="protein sequence ID" value="Zm00001eb374590_P001"/>
    <property type="gene ID" value="Zm00001eb374590"/>
</dbReference>
<protein>
    <submittedName>
        <fullName evidence="2">Uncharacterized protein</fullName>
    </submittedName>
</protein>
<dbReference type="PANTHER" id="PTHR48010:SF42">
    <property type="entry name" value="PROTEIN KINASE DOMAIN-CONTAINING PROTEIN"/>
    <property type="match status" value="1"/>
</dbReference>
<reference evidence="2" key="3">
    <citation type="submission" date="2021-05" db="UniProtKB">
        <authorList>
            <consortium name="EnsemblPlants"/>
        </authorList>
    </citation>
    <scope>IDENTIFICATION</scope>
    <source>
        <strain evidence="2">cv. B73</strain>
    </source>
</reference>
<keyword evidence="3" id="KW-1185">Reference proteome</keyword>
<dbReference type="SUPFAM" id="SSF52058">
    <property type="entry name" value="L domain-like"/>
    <property type="match status" value="1"/>
</dbReference>
<dbReference type="InterPro" id="IPR001611">
    <property type="entry name" value="Leu-rich_rpt"/>
</dbReference>
<dbReference type="InterPro" id="IPR032675">
    <property type="entry name" value="LRR_dom_sf"/>
</dbReference>
<dbReference type="AlphaFoldDB" id="A0A804R373"/>
<dbReference type="InterPro" id="IPR050994">
    <property type="entry name" value="At_inactive_RLKs"/>
</dbReference>
<dbReference type="Gene3D" id="3.80.10.10">
    <property type="entry name" value="Ribonuclease Inhibitor"/>
    <property type="match status" value="1"/>
</dbReference>
<sequence length="195" mass="20871">SCRGVACVQGGIGGRAVVLHLPRLRLSGPISQALGSLPYIVRLSLWSNDLSGAIPASPARVTSLHTIFLQYNSLSGPIPQSFLANLTRLDTFDVSGNLLSGPVPVSLPLCSSPTSSRAPEQPCSPSHGAELLHTHPRPIETPFPKRRAGCLSLTTSPLSHGFTPFRRAHRACPPRWSACPGHLRGLRSRHEPYPS</sequence>
<dbReference type="Gramene" id="Zm00001eb374590_T001">
    <property type="protein sequence ID" value="Zm00001eb374590_P001"/>
    <property type="gene ID" value="Zm00001eb374590"/>
</dbReference>
<dbReference type="Proteomes" id="UP000007305">
    <property type="component" value="Chromosome 9"/>
</dbReference>
<evidence type="ECO:0000313" key="2">
    <source>
        <dbReference type="EnsemblPlants" id="Zm00001eb374590_P001"/>
    </source>
</evidence>
<proteinExistence type="predicted"/>
<evidence type="ECO:0000256" key="1">
    <source>
        <dbReference type="SAM" id="MobiDB-lite"/>
    </source>
</evidence>
<dbReference type="Pfam" id="PF00560">
    <property type="entry name" value="LRR_1"/>
    <property type="match status" value="1"/>
</dbReference>
<organism evidence="2 3">
    <name type="scientific">Zea mays</name>
    <name type="common">Maize</name>
    <dbReference type="NCBI Taxonomy" id="4577"/>
    <lineage>
        <taxon>Eukaryota</taxon>
        <taxon>Viridiplantae</taxon>
        <taxon>Streptophyta</taxon>
        <taxon>Embryophyta</taxon>
        <taxon>Tracheophyta</taxon>
        <taxon>Spermatophyta</taxon>
        <taxon>Magnoliopsida</taxon>
        <taxon>Liliopsida</taxon>
        <taxon>Poales</taxon>
        <taxon>Poaceae</taxon>
        <taxon>PACMAD clade</taxon>
        <taxon>Panicoideae</taxon>
        <taxon>Andropogonodae</taxon>
        <taxon>Andropogoneae</taxon>
        <taxon>Tripsacinae</taxon>
        <taxon>Zea</taxon>
    </lineage>
</organism>
<dbReference type="PANTHER" id="PTHR48010">
    <property type="entry name" value="OS05G0588300 PROTEIN"/>
    <property type="match status" value="1"/>
</dbReference>
<name>A0A804R373_MAIZE</name>
<evidence type="ECO:0000313" key="3">
    <source>
        <dbReference type="Proteomes" id="UP000007305"/>
    </source>
</evidence>
<feature type="region of interest" description="Disordered" evidence="1">
    <location>
        <begin position="116"/>
        <end position="135"/>
    </location>
</feature>
<reference evidence="3" key="1">
    <citation type="journal article" date="2009" name="Science">
        <title>The B73 maize genome: complexity, diversity, and dynamics.</title>
        <authorList>
            <person name="Schnable P.S."/>
            <person name="Ware D."/>
            <person name="Fulton R.S."/>
            <person name="Stein J.C."/>
            <person name="Wei F."/>
            <person name="Pasternak S."/>
            <person name="Liang C."/>
            <person name="Zhang J."/>
            <person name="Fulton L."/>
            <person name="Graves T.A."/>
            <person name="Minx P."/>
            <person name="Reily A.D."/>
            <person name="Courtney L."/>
            <person name="Kruchowski S.S."/>
            <person name="Tomlinson C."/>
            <person name="Strong C."/>
            <person name="Delehaunty K."/>
            <person name="Fronick C."/>
            <person name="Courtney B."/>
            <person name="Rock S.M."/>
            <person name="Belter E."/>
            <person name="Du F."/>
            <person name="Kim K."/>
            <person name="Abbott R.M."/>
            <person name="Cotton M."/>
            <person name="Levy A."/>
            <person name="Marchetto P."/>
            <person name="Ochoa K."/>
            <person name="Jackson S.M."/>
            <person name="Gillam B."/>
            <person name="Chen W."/>
            <person name="Yan L."/>
            <person name="Higginbotham J."/>
            <person name="Cardenas M."/>
            <person name="Waligorski J."/>
            <person name="Applebaum E."/>
            <person name="Phelps L."/>
            <person name="Falcone J."/>
            <person name="Kanchi K."/>
            <person name="Thane T."/>
            <person name="Scimone A."/>
            <person name="Thane N."/>
            <person name="Henke J."/>
            <person name="Wang T."/>
            <person name="Ruppert J."/>
            <person name="Shah N."/>
            <person name="Rotter K."/>
            <person name="Hodges J."/>
            <person name="Ingenthron E."/>
            <person name="Cordes M."/>
            <person name="Kohlberg S."/>
            <person name="Sgro J."/>
            <person name="Delgado B."/>
            <person name="Mead K."/>
            <person name="Chinwalla A."/>
            <person name="Leonard S."/>
            <person name="Crouse K."/>
            <person name="Collura K."/>
            <person name="Kudrna D."/>
            <person name="Currie J."/>
            <person name="He R."/>
            <person name="Angelova A."/>
            <person name="Rajasekar S."/>
            <person name="Mueller T."/>
            <person name="Lomeli R."/>
            <person name="Scara G."/>
            <person name="Ko A."/>
            <person name="Delaney K."/>
            <person name="Wissotski M."/>
            <person name="Lopez G."/>
            <person name="Campos D."/>
            <person name="Braidotti M."/>
            <person name="Ashley E."/>
            <person name="Golser W."/>
            <person name="Kim H."/>
            <person name="Lee S."/>
            <person name="Lin J."/>
            <person name="Dujmic Z."/>
            <person name="Kim W."/>
            <person name="Talag J."/>
            <person name="Zuccolo A."/>
            <person name="Fan C."/>
            <person name="Sebastian A."/>
            <person name="Kramer M."/>
            <person name="Spiegel L."/>
            <person name="Nascimento L."/>
            <person name="Zutavern T."/>
            <person name="Miller B."/>
            <person name="Ambroise C."/>
            <person name="Muller S."/>
            <person name="Spooner W."/>
            <person name="Narechania A."/>
            <person name="Ren L."/>
            <person name="Wei S."/>
            <person name="Kumari S."/>
            <person name="Faga B."/>
            <person name="Levy M.J."/>
            <person name="McMahan L."/>
            <person name="Van Buren P."/>
            <person name="Vaughn M.W."/>
            <person name="Ying K."/>
            <person name="Yeh C.-T."/>
            <person name="Emrich S.J."/>
            <person name="Jia Y."/>
            <person name="Kalyanaraman A."/>
            <person name="Hsia A.-P."/>
            <person name="Barbazuk W.B."/>
            <person name="Baucom R.S."/>
            <person name="Brutnell T.P."/>
            <person name="Carpita N.C."/>
            <person name="Chaparro C."/>
            <person name="Chia J.-M."/>
            <person name="Deragon J.-M."/>
            <person name="Estill J.C."/>
            <person name="Fu Y."/>
            <person name="Jeddeloh J.A."/>
            <person name="Han Y."/>
            <person name="Lee H."/>
            <person name="Li P."/>
            <person name="Lisch D.R."/>
            <person name="Liu S."/>
            <person name="Liu Z."/>
            <person name="Nagel D.H."/>
            <person name="McCann M.C."/>
            <person name="SanMiguel P."/>
            <person name="Myers A.M."/>
            <person name="Nettleton D."/>
            <person name="Nguyen J."/>
            <person name="Penning B.W."/>
            <person name="Ponnala L."/>
            <person name="Schneider K.L."/>
            <person name="Schwartz D.C."/>
            <person name="Sharma A."/>
            <person name="Soderlund C."/>
            <person name="Springer N.M."/>
            <person name="Sun Q."/>
            <person name="Wang H."/>
            <person name="Waterman M."/>
            <person name="Westerman R."/>
            <person name="Wolfgruber T.K."/>
            <person name="Yang L."/>
            <person name="Yu Y."/>
            <person name="Zhang L."/>
            <person name="Zhou S."/>
            <person name="Zhu Q."/>
            <person name="Bennetzen J.L."/>
            <person name="Dawe R.K."/>
            <person name="Jiang J."/>
            <person name="Jiang N."/>
            <person name="Presting G.G."/>
            <person name="Wessler S.R."/>
            <person name="Aluru S."/>
            <person name="Martienssen R.A."/>
            <person name="Clifton S.W."/>
            <person name="McCombie W.R."/>
            <person name="Wing R.A."/>
            <person name="Wilson R.K."/>
        </authorList>
    </citation>
    <scope>NUCLEOTIDE SEQUENCE [LARGE SCALE GENOMIC DNA]</scope>
    <source>
        <strain evidence="3">cv. B73</strain>
    </source>
</reference>
<dbReference type="InParanoid" id="A0A804R373"/>